<name>A0A6N6JGW5_9RHOB</name>
<sequence>MSATPEIATPDLFETTPTDFALKIEGDALVPIVFSDGVEKWPDHDAPNRDAVANFPVIDLPLIRSFGGSGLISPDTLDKLPTVGPPPEGPRSLAAKLGFVGDDTANVSLVTYAPRNVTSEVLGQYDTILKETGFPTTATNRVDFKVSQTHVRFYNTRDARVAQAIAGEVGGDARDFSKGKSDGASGRIEVWLEGNSPVRAVAKKPKRVNRTAQRAANAKAQLRNRLANTLRRGEHLGR</sequence>
<protein>
    <submittedName>
        <fullName evidence="1">Uncharacterized protein</fullName>
    </submittedName>
</protein>
<comment type="caution">
    <text evidence="1">The sequence shown here is derived from an EMBL/GenBank/DDBJ whole genome shotgun (WGS) entry which is preliminary data.</text>
</comment>
<accession>A0A6N6JGW5</accession>
<gene>
    <name evidence="1" type="ORF">KIN_24380</name>
</gene>
<proteinExistence type="predicted"/>
<dbReference type="EMBL" id="BLJE01000002">
    <property type="protein sequence ID" value="GFE65364.1"/>
    <property type="molecule type" value="Genomic_DNA"/>
</dbReference>
<reference evidence="1 2" key="1">
    <citation type="submission" date="2019-12" db="EMBL/GenBank/DDBJ databases">
        <title>Litoreibacter badius sp. nov., a novel bacteriochlorophyll a-containing bacterium in the genus Litoreibacter.</title>
        <authorList>
            <person name="Kanamuro M."/>
            <person name="Takabe Y."/>
            <person name="Mori K."/>
            <person name="Takaichi S."/>
            <person name="Hanada S."/>
        </authorList>
    </citation>
    <scope>NUCLEOTIDE SEQUENCE [LARGE SCALE GENOMIC DNA]</scope>
    <source>
        <strain evidence="1 2">K6</strain>
    </source>
</reference>
<dbReference type="Proteomes" id="UP000436822">
    <property type="component" value="Unassembled WGS sequence"/>
</dbReference>
<keyword evidence="2" id="KW-1185">Reference proteome</keyword>
<evidence type="ECO:0000313" key="1">
    <source>
        <dbReference type="EMBL" id="GFE65364.1"/>
    </source>
</evidence>
<organism evidence="1 2">
    <name type="scientific">Litoreibacter roseus</name>
    <dbReference type="NCBI Taxonomy" id="2601869"/>
    <lineage>
        <taxon>Bacteria</taxon>
        <taxon>Pseudomonadati</taxon>
        <taxon>Pseudomonadota</taxon>
        <taxon>Alphaproteobacteria</taxon>
        <taxon>Rhodobacterales</taxon>
        <taxon>Roseobacteraceae</taxon>
        <taxon>Litoreibacter</taxon>
    </lineage>
</organism>
<dbReference type="AlphaFoldDB" id="A0A6N6JGW5"/>
<evidence type="ECO:0000313" key="2">
    <source>
        <dbReference type="Proteomes" id="UP000436822"/>
    </source>
</evidence>